<proteinExistence type="predicted"/>
<keyword evidence="2" id="KW-1185">Reference proteome</keyword>
<gene>
    <name evidence="1" type="ORF">OBBRIDRAFT_479629</name>
</gene>
<evidence type="ECO:0000313" key="1">
    <source>
        <dbReference type="EMBL" id="OCH92033.1"/>
    </source>
</evidence>
<dbReference type="Proteomes" id="UP000250043">
    <property type="component" value="Unassembled WGS sequence"/>
</dbReference>
<dbReference type="AlphaFoldDB" id="A0A8E2AXB6"/>
<dbReference type="EMBL" id="KV722375">
    <property type="protein sequence ID" value="OCH92033.1"/>
    <property type="molecule type" value="Genomic_DNA"/>
</dbReference>
<reference evidence="1 2" key="1">
    <citation type="submission" date="2016-07" db="EMBL/GenBank/DDBJ databases">
        <title>Draft genome of the white-rot fungus Obba rivulosa 3A-2.</title>
        <authorList>
            <consortium name="DOE Joint Genome Institute"/>
            <person name="Miettinen O."/>
            <person name="Riley R."/>
            <person name="Acob R."/>
            <person name="Barry K."/>
            <person name="Cullen D."/>
            <person name="De Vries R."/>
            <person name="Hainaut M."/>
            <person name="Hatakka A."/>
            <person name="Henrissat B."/>
            <person name="Hilden K."/>
            <person name="Kuo R."/>
            <person name="Labutti K."/>
            <person name="Lipzen A."/>
            <person name="Makela M.R."/>
            <person name="Sandor L."/>
            <person name="Spatafora J.W."/>
            <person name="Grigoriev I.V."/>
            <person name="Hibbett D.S."/>
        </authorList>
    </citation>
    <scope>NUCLEOTIDE SEQUENCE [LARGE SCALE GENOMIC DNA]</scope>
    <source>
        <strain evidence="1 2">3A-2</strain>
    </source>
</reference>
<accession>A0A8E2AXB6</accession>
<evidence type="ECO:0000313" key="2">
    <source>
        <dbReference type="Proteomes" id="UP000250043"/>
    </source>
</evidence>
<organism evidence="1 2">
    <name type="scientific">Obba rivulosa</name>
    <dbReference type="NCBI Taxonomy" id="1052685"/>
    <lineage>
        <taxon>Eukaryota</taxon>
        <taxon>Fungi</taxon>
        <taxon>Dikarya</taxon>
        <taxon>Basidiomycota</taxon>
        <taxon>Agaricomycotina</taxon>
        <taxon>Agaricomycetes</taxon>
        <taxon>Polyporales</taxon>
        <taxon>Gelatoporiaceae</taxon>
        <taxon>Obba</taxon>
    </lineage>
</organism>
<name>A0A8E2AXB6_9APHY</name>
<protein>
    <submittedName>
        <fullName evidence="1">Uncharacterized protein</fullName>
    </submittedName>
</protein>
<sequence length="56" mass="6004">MPGRLAAHCSPPSLGQPSTITCMLRSNADLCIVYRGPTRPLVCMGGRRVCSCLSIR</sequence>